<evidence type="ECO:0000313" key="1">
    <source>
        <dbReference type="EMBL" id="GLX78965.1"/>
    </source>
</evidence>
<dbReference type="RefSeq" id="WP_284244843.1">
    <property type="nucleotide sequence ID" value="NZ_BSST01000001.1"/>
</dbReference>
<organism evidence="1 2">
    <name type="scientific">Thalassotalea insulae</name>
    <dbReference type="NCBI Taxonomy" id="2056778"/>
    <lineage>
        <taxon>Bacteria</taxon>
        <taxon>Pseudomonadati</taxon>
        <taxon>Pseudomonadota</taxon>
        <taxon>Gammaproteobacteria</taxon>
        <taxon>Alteromonadales</taxon>
        <taxon>Colwelliaceae</taxon>
        <taxon>Thalassotalea</taxon>
    </lineage>
</organism>
<evidence type="ECO:0000313" key="2">
    <source>
        <dbReference type="Proteomes" id="UP001157186"/>
    </source>
</evidence>
<proteinExistence type="predicted"/>
<evidence type="ECO:0008006" key="3">
    <source>
        <dbReference type="Google" id="ProtNLM"/>
    </source>
</evidence>
<dbReference type="Gene3D" id="3.40.190.10">
    <property type="entry name" value="Periplasmic binding protein-like II"/>
    <property type="match status" value="1"/>
</dbReference>
<reference evidence="1 2" key="1">
    <citation type="submission" date="2023-03" db="EMBL/GenBank/DDBJ databases">
        <title>Draft genome sequence of Thalassotalea insulae KCTC 62186T.</title>
        <authorList>
            <person name="Sawabe T."/>
        </authorList>
    </citation>
    <scope>NUCLEOTIDE SEQUENCE [LARGE SCALE GENOMIC DNA]</scope>
    <source>
        <strain evidence="1 2">KCTC 62186</strain>
    </source>
</reference>
<dbReference type="Proteomes" id="UP001157186">
    <property type="component" value="Unassembled WGS sequence"/>
</dbReference>
<protein>
    <recommendedName>
        <fullName evidence="3">PBP domain-containing protein</fullName>
    </recommendedName>
</protein>
<keyword evidence="2" id="KW-1185">Reference proteome</keyword>
<comment type="caution">
    <text evidence="1">The sequence shown here is derived from an EMBL/GenBank/DDBJ whole genome shotgun (WGS) entry which is preliminary data.</text>
</comment>
<accession>A0ABQ6GW77</accession>
<dbReference type="SUPFAM" id="SSF53850">
    <property type="entry name" value="Periplasmic binding protein-like II"/>
    <property type="match status" value="1"/>
</dbReference>
<dbReference type="EMBL" id="BSST01000001">
    <property type="protein sequence ID" value="GLX78965.1"/>
    <property type="molecule type" value="Genomic_DNA"/>
</dbReference>
<sequence length="124" mass="14057">MNFSFAVDIITHRSVTVDSINTAQLRRIFTMRQQRWGDNKPIVVFVLPSQDPLHIKFSTQVLKIFPYKLDRIWNKLTFSGLGVAPRVVKSQQELIQLVSATPGAVGYAEKVNKDKDVNVVTMAK</sequence>
<gene>
    <name evidence="1" type="ORF">tinsulaeT_23050</name>
</gene>
<name>A0ABQ6GW77_9GAMM</name>